<sequence length="82" mass="9677">MWPPSGRTLTRRLRNQPEWLSLPKAFRWKGTNVVRKARDEELYELFNQDTVDMMNICMFHAAKKEVGDSRTADAMKRLPLII</sequence>
<proteinExistence type="predicted"/>
<dbReference type="EMBL" id="JAJHUN010000002">
    <property type="protein sequence ID" value="KAJ4161558.1"/>
    <property type="molecule type" value="Genomic_DNA"/>
</dbReference>
<comment type="caution">
    <text evidence="1">The sequence shown here is derived from an EMBL/GenBank/DDBJ whole genome shotgun (WGS) entry which is preliminary data.</text>
</comment>
<name>A0A9W8UNL6_AKAMU</name>
<dbReference type="AlphaFoldDB" id="A0A9W8UNL6"/>
<keyword evidence="2" id="KW-1185">Reference proteome</keyword>
<evidence type="ECO:0000313" key="2">
    <source>
        <dbReference type="Proteomes" id="UP001144673"/>
    </source>
</evidence>
<gene>
    <name evidence="1" type="ORF">LMH87_007590</name>
</gene>
<dbReference type="RefSeq" id="XP_056057942.1">
    <property type="nucleotide sequence ID" value="XM_056199499.1"/>
</dbReference>
<protein>
    <submittedName>
        <fullName evidence="1">Uncharacterized protein</fullName>
    </submittedName>
</protein>
<dbReference type="GeneID" id="80894749"/>
<accession>A0A9W8UNL6</accession>
<reference evidence="1" key="1">
    <citation type="journal article" date="2023" name="Access Microbiol">
        <title>De-novo genome assembly for Akanthomyces muscarius, a biocontrol agent of insect agricultural pests.</title>
        <authorList>
            <person name="Erdos Z."/>
            <person name="Studholme D.J."/>
            <person name="Raymond B."/>
            <person name="Sharma M."/>
        </authorList>
    </citation>
    <scope>NUCLEOTIDE SEQUENCE</scope>
    <source>
        <strain evidence="1">Ve6</strain>
    </source>
</reference>
<dbReference type="KEGG" id="amus:LMH87_007590"/>
<dbReference type="Proteomes" id="UP001144673">
    <property type="component" value="Unassembled WGS sequence"/>
</dbReference>
<organism evidence="1 2">
    <name type="scientific">Akanthomyces muscarius</name>
    <name type="common">Entomopathogenic fungus</name>
    <name type="synonym">Lecanicillium muscarium</name>
    <dbReference type="NCBI Taxonomy" id="2231603"/>
    <lineage>
        <taxon>Eukaryota</taxon>
        <taxon>Fungi</taxon>
        <taxon>Dikarya</taxon>
        <taxon>Ascomycota</taxon>
        <taxon>Pezizomycotina</taxon>
        <taxon>Sordariomycetes</taxon>
        <taxon>Hypocreomycetidae</taxon>
        <taxon>Hypocreales</taxon>
        <taxon>Cordycipitaceae</taxon>
        <taxon>Akanthomyces</taxon>
    </lineage>
</organism>
<evidence type="ECO:0000313" key="1">
    <source>
        <dbReference type="EMBL" id="KAJ4161558.1"/>
    </source>
</evidence>